<sequence>MALRRPDVCVVCGTALGAGTRAEWNPNVKVVTCLACVTKRTPSEPELPSAEQPPAERSFERGTPGASARRKYDKLHNEREEEAKQKLGRRIGGVYLALSNEPQSTRAWGIGSRGESILGEYLESLHDESRVIVLHDRRIPKSKANIDHIAVCRNGIYAIDAKNYEGKVQRIDKGGWFSTDERLYVGRRDCTKLVGGMGKQTEAIRSALGEALVQEFQVDVKAVLCFVDAEWSLFAKPFSLDGVWIGWAKALGEQLLAVGLWKPLT</sequence>
<accession>A0A7M2YSM4</accession>
<reference evidence="4" key="2">
    <citation type="journal article" date="2019" name="MicrobiologyOpen">
        <title>High-quality draft genome sequence of Gaiella occulta isolated from a 150 meter deep mineral water borehole and comparison with the genome sequences of other deep-branching lineages of the phylum Actinobacteria.</title>
        <authorList>
            <person name="Severino R."/>
            <person name="Froufe H.J.C."/>
            <person name="Barroso C."/>
            <person name="Albuquerque L."/>
            <person name="Lobo-da-Cunha A."/>
            <person name="da Costa M.S."/>
            <person name="Egas C."/>
        </authorList>
    </citation>
    <scope>NUCLEOTIDE SEQUENCE [LARGE SCALE GENOMIC DNA]</scope>
    <source>
        <strain evidence="4">F2-233</strain>
    </source>
</reference>
<gene>
    <name evidence="3" type="ORF">Gocc_3105</name>
</gene>
<proteinExistence type="predicted"/>
<dbReference type="EMBL" id="QQZY01000020">
    <property type="protein sequence ID" value="RDI73171.1"/>
    <property type="molecule type" value="Genomic_DNA"/>
</dbReference>
<dbReference type="Pfam" id="PF08378">
    <property type="entry name" value="NERD"/>
    <property type="match status" value="1"/>
</dbReference>
<evidence type="ECO:0000259" key="2">
    <source>
        <dbReference type="PROSITE" id="PS50965"/>
    </source>
</evidence>
<organism evidence="3 4">
    <name type="scientific">Gaiella occulta</name>
    <dbReference type="NCBI Taxonomy" id="1002870"/>
    <lineage>
        <taxon>Bacteria</taxon>
        <taxon>Bacillati</taxon>
        <taxon>Actinomycetota</taxon>
        <taxon>Thermoleophilia</taxon>
        <taxon>Gaiellales</taxon>
        <taxon>Gaiellaceae</taxon>
        <taxon>Gaiella</taxon>
    </lineage>
</organism>
<reference evidence="3 4" key="1">
    <citation type="submission" date="2018-07" db="EMBL/GenBank/DDBJ databases">
        <title>High-quality-draft genome sequence of Gaiella occulta.</title>
        <authorList>
            <person name="Severino R."/>
            <person name="Froufe H.J.C."/>
            <person name="Rainey F.A."/>
            <person name="Barroso C."/>
            <person name="Albuquerque L."/>
            <person name="Lobo-Da-Cunha A."/>
            <person name="Da Costa M.S."/>
            <person name="Egas C."/>
        </authorList>
    </citation>
    <scope>NUCLEOTIDE SEQUENCE [LARGE SCALE GENOMIC DNA]</scope>
    <source>
        <strain evidence="3 4">F2-233</strain>
    </source>
</reference>
<name>A0A7M2YSM4_9ACTN</name>
<evidence type="ECO:0000256" key="1">
    <source>
        <dbReference type="SAM" id="MobiDB-lite"/>
    </source>
</evidence>
<dbReference type="AlphaFoldDB" id="A0A7M2YSM4"/>
<protein>
    <submittedName>
        <fullName evidence="3">Nuclease-related domain-containing protein</fullName>
    </submittedName>
</protein>
<evidence type="ECO:0000313" key="4">
    <source>
        <dbReference type="Proteomes" id="UP000254134"/>
    </source>
</evidence>
<dbReference type="PROSITE" id="PS50965">
    <property type="entry name" value="NERD"/>
    <property type="match status" value="1"/>
</dbReference>
<evidence type="ECO:0000313" key="3">
    <source>
        <dbReference type="EMBL" id="RDI73171.1"/>
    </source>
</evidence>
<dbReference type="Proteomes" id="UP000254134">
    <property type="component" value="Unassembled WGS sequence"/>
</dbReference>
<feature type="compositionally biased region" description="Basic and acidic residues" evidence="1">
    <location>
        <begin position="74"/>
        <end position="85"/>
    </location>
</feature>
<keyword evidence="4" id="KW-1185">Reference proteome</keyword>
<dbReference type="InterPro" id="IPR011528">
    <property type="entry name" value="NERD"/>
</dbReference>
<comment type="caution">
    <text evidence="3">The sequence shown here is derived from an EMBL/GenBank/DDBJ whole genome shotgun (WGS) entry which is preliminary data.</text>
</comment>
<feature type="domain" description="NERD" evidence="2">
    <location>
        <begin position="110"/>
        <end position="227"/>
    </location>
</feature>
<feature type="region of interest" description="Disordered" evidence="1">
    <location>
        <begin position="42"/>
        <end position="85"/>
    </location>
</feature>